<evidence type="ECO:0000256" key="5">
    <source>
        <dbReference type="ARBA" id="ARBA00023141"/>
    </source>
</evidence>
<feature type="domain" description="Enolpyruvate transferase" evidence="8">
    <location>
        <begin position="15"/>
        <end position="58"/>
    </location>
</feature>
<dbReference type="PANTHER" id="PTHR21090">
    <property type="entry name" value="AROM/DEHYDROQUINATE SYNTHASE"/>
    <property type="match status" value="1"/>
</dbReference>
<evidence type="ECO:0000256" key="7">
    <source>
        <dbReference type="HAMAP-Rule" id="MF_00210"/>
    </source>
</evidence>
<reference evidence="9" key="1">
    <citation type="submission" date="2021-01" db="EMBL/GenBank/DDBJ databases">
        <title>Fulvivirga kasyanovii gen. nov., sp nov., a novel member of the phylum Bacteroidetes isolated from seawater in a mussel farm.</title>
        <authorList>
            <person name="Zhao L.-H."/>
            <person name="Wang Z.-J."/>
        </authorList>
    </citation>
    <scope>NUCLEOTIDE SEQUENCE</scope>
    <source>
        <strain evidence="9">2943</strain>
    </source>
</reference>
<dbReference type="AlphaFoldDB" id="A0A937F9M0"/>
<feature type="binding site" evidence="7">
    <location>
        <position position="23"/>
    </location>
    <ligand>
        <name>3-phosphoshikimate</name>
        <dbReference type="ChEBI" id="CHEBI:145989"/>
    </ligand>
</feature>
<protein>
    <recommendedName>
        <fullName evidence="7">3-phosphoshikimate 1-carboxyvinyltransferase</fullName>
        <ecNumber evidence="7">2.5.1.19</ecNumber>
    </recommendedName>
    <alternativeName>
        <fullName evidence="7">5-enolpyruvylshikimate-3-phosphate synthase</fullName>
        <shortName evidence="7">EPSP synthase</shortName>
        <shortName evidence="7">EPSPS</shortName>
    </alternativeName>
</protein>
<dbReference type="Proteomes" id="UP000659388">
    <property type="component" value="Unassembled WGS sequence"/>
</dbReference>
<feature type="binding site" evidence="7">
    <location>
        <position position="320"/>
    </location>
    <ligand>
        <name>phosphoenolpyruvate</name>
        <dbReference type="ChEBI" id="CHEBI:58702"/>
    </ligand>
</feature>
<feature type="binding site" evidence="7">
    <location>
        <position position="23"/>
    </location>
    <ligand>
        <name>phosphoenolpyruvate</name>
        <dbReference type="ChEBI" id="CHEBI:58702"/>
    </ligand>
</feature>
<organism evidence="9 10">
    <name type="scientific">Fulvivirga sediminis</name>
    <dbReference type="NCBI Taxonomy" id="2803949"/>
    <lineage>
        <taxon>Bacteria</taxon>
        <taxon>Pseudomonadati</taxon>
        <taxon>Bacteroidota</taxon>
        <taxon>Cytophagia</taxon>
        <taxon>Cytophagales</taxon>
        <taxon>Fulvivirgaceae</taxon>
        <taxon>Fulvivirga</taxon>
    </lineage>
</organism>
<evidence type="ECO:0000313" key="9">
    <source>
        <dbReference type="EMBL" id="MBL3656548.1"/>
    </source>
</evidence>
<sequence>MKKISIKKHNKLQPTTISLPASKSIANRALIIDALCKSQSDIKNISEARDTQTMLRLLASNDATWDVLDAGTTMRFLTAFSAVTQTEKILTGTPRMQERPIKVLVDALSKLGANITYLKNEGYPPIKVNKIENQVTDRLEVPGNISSQYISALLMIAPILPQGLEIQLIGEIGSKPYIDMTLAVMKSFGVTASWEGSSIIITPQQYQPNQYTVEPDWSAASYWYSFVALSDEAQIVLTDLKDNSIQGDRKMADFMTDLGVTTTFTEEGAVLTKSTHKKQASIDFTHCPDLAQTVAVICAIKGIECHMTGLDSLRIKETDRISALQNELGKFGGQLTENSSQWTLIPATEPSKLSTPEFDTYHDHRMAMAFAPLATHFDITINDPSVVNKSYPSYWEDVKKAGFEILEL</sequence>
<evidence type="ECO:0000256" key="3">
    <source>
        <dbReference type="ARBA" id="ARBA00022605"/>
    </source>
</evidence>
<dbReference type="PIRSF" id="PIRSF000505">
    <property type="entry name" value="EPSPS"/>
    <property type="match status" value="1"/>
</dbReference>
<comment type="function">
    <text evidence="7">Catalyzes the transfer of the enolpyruvyl moiety of phosphoenolpyruvate (PEP) to the 5-hydroxyl of shikimate-3-phosphate (S3P) to produce enolpyruvyl shikimate-3-phosphate and inorganic phosphate.</text>
</comment>
<dbReference type="EMBL" id="JAESIY010000005">
    <property type="protein sequence ID" value="MBL3656548.1"/>
    <property type="molecule type" value="Genomic_DNA"/>
</dbReference>
<dbReference type="InterPro" id="IPR001986">
    <property type="entry name" value="Enolpyruvate_Tfrase_dom"/>
</dbReference>
<dbReference type="EC" id="2.5.1.19" evidence="7"/>
<dbReference type="InterPro" id="IPR036968">
    <property type="entry name" value="Enolpyruvate_Tfrase_sf"/>
</dbReference>
<feature type="binding site" evidence="7">
    <location>
        <position position="28"/>
    </location>
    <ligand>
        <name>3-phosphoshikimate</name>
        <dbReference type="ChEBI" id="CHEBI:145989"/>
    </ligand>
</feature>
<comment type="subunit">
    <text evidence="7">Monomer.</text>
</comment>
<dbReference type="InterPro" id="IPR013792">
    <property type="entry name" value="RNA3'P_cycl/enolpyr_Trfase_a/b"/>
</dbReference>
<feature type="binding site" evidence="7">
    <location>
        <position position="146"/>
    </location>
    <ligand>
        <name>3-phosphoshikimate</name>
        <dbReference type="ChEBI" id="CHEBI:145989"/>
    </ligand>
</feature>
<feature type="binding site" evidence="7">
    <location>
        <position position="289"/>
    </location>
    <ligand>
        <name>3-phosphoshikimate</name>
        <dbReference type="ChEBI" id="CHEBI:145989"/>
    </ligand>
</feature>
<dbReference type="Gene3D" id="3.65.10.10">
    <property type="entry name" value="Enolpyruvate transferase domain"/>
    <property type="match status" value="3"/>
</dbReference>
<dbReference type="GO" id="GO:0009073">
    <property type="term" value="P:aromatic amino acid family biosynthetic process"/>
    <property type="evidence" value="ECO:0007669"/>
    <property type="project" value="UniProtKB-KW"/>
</dbReference>
<feature type="binding site" evidence="7">
    <location>
        <position position="99"/>
    </location>
    <ligand>
        <name>phosphoenolpyruvate</name>
        <dbReference type="ChEBI" id="CHEBI:58702"/>
    </ligand>
</feature>
<evidence type="ECO:0000256" key="1">
    <source>
        <dbReference type="ARBA" id="ARBA00004811"/>
    </source>
</evidence>
<feature type="binding site" evidence="7">
    <location>
        <position position="148"/>
    </location>
    <ligand>
        <name>phosphoenolpyruvate</name>
        <dbReference type="ChEBI" id="CHEBI:58702"/>
    </ligand>
</feature>
<feature type="binding site" evidence="7">
    <location>
        <position position="316"/>
    </location>
    <ligand>
        <name>3-phosphoshikimate</name>
        <dbReference type="ChEBI" id="CHEBI:145989"/>
    </ligand>
</feature>
<evidence type="ECO:0000259" key="8">
    <source>
        <dbReference type="Pfam" id="PF00275"/>
    </source>
</evidence>
<comment type="caution">
    <text evidence="7">Lacks conserved residue(s) required for the propagation of feature annotation.</text>
</comment>
<accession>A0A937F9M0</accession>
<evidence type="ECO:0000313" key="10">
    <source>
        <dbReference type="Proteomes" id="UP000659388"/>
    </source>
</evidence>
<dbReference type="InterPro" id="IPR006264">
    <property type="entry name" value="EPSP_synthase"/>
</dbReference>
<comment type="catalytic activity">
    <reaction evidence="6">
        <text>3-phosphoshikimate + phosphoenolpyruvate = 5-O-(1-carboxyvinyl)-3-phosphoshikimate + phosphate</text>
        <dbReference type="Rhea" id="RHEA:21256"/>
        <dbReference type="ChEBI" id="CHEBI:43474"/>
        <dbReference type="ChEBI" id="CHEBI:57701"/>
        <dbReference type="ChEBI" id="CHEBI:58702"/>
        <dbReference type="ChEBI" id="CHEBI:145989"/>
        <dbReference type="EC" id="2.5.1.19"/>
    </reaction>
    <physiologicalReaction direction="left-to-right" evidence="6">
        <dbReference type="Rhea" id="RHEA:21257"/>
    </physiologicalReaction>
</comment>
<feature type="domain" description="Enolpyruvate transferase" evidence="8">
    <location>
        <begin position="62"/>
        <end position="397"/>
    </location>
</feature>
<keyword evidence="4 7" id="KW-0808">Transferase</keyword>
<comment type="similarity">
    <text evidence="2 7">Belongs to the EPSP synthase family.</text>
</comment>
<feature type="binding site" evidence="7">
    <location>
        <position position="148"/>
    </location>
    <ligand>
        <name>3-phosphoshikimate</name>
        <dbReference type="ChEBI" id="CHEBI:145989"/>
    </ligand>
</feature>
<dbReference type="GO" id="GO:0008652">
    <property type="term" value="P:amino acid biosynthetic process"/>
    <property type="evidence" value="ECO:0007669"/>
    <property type="project" value="UniProtKB-KW"/>
</dbReference>
<comment type="subcellular location">
    <subcellularLocation>
        <location evidence="7">Cytoplasm</location>
    </subcellularLocation>
</comment>
<proteinExistence type="inferred from homology"/>
<dbReference type="CDD" id="cd01556">
    <property type="entry name" value="EPSP_synthase"/>
    <property type="match status" value="1"/>
</dbReference>
<feature type="binding site" evidence="7">
    <location>
        <position position="389"/>
    </location>
    <ligand>
        <name>phosphoenolpyruvate</name>
        <dbReference type="ChEBI" id="CHEBI:58702"/>
    </ligand>
</feature>
<keyword evidence="3 7" id="KW-0028">Amino-acid biosynthesis</keyword>
<name>A0A937F9M0_9BACT</name>
<dbReference type="GO" id="GO:0005737">
    <property type="term" value="C:cytoplasm"/>
    <property type="evidence" value="ECO:0007669"/>
    <property type="project" value="UniProtKB-SubCell"/>
</dbReference>
<dbReference type="NCBIfam" id="TIGR01356">
    <property type="entry name" value="aroA"/>
    <property type="match status" value="1"/>
</dbReference>
<comment type="caution">
    <text evidence="9">The sequence shown here is derived from an EMBL/GenBank/DDBJ whole genome shotgun (WGS) entry which is preliminary data.</text>
</comment>
<feature type="binding site" evidence="7">
    <location>
        <position position="71"/>
    </location>
    <ligand>
        <name>phosphoenolpyruvate</name>
        <dbReference type="ChEBI" id="CHEBI:58702"/>
    </ligand>
</feature>
<feature type="binding site" evidence="7">
    <location>
        <position position="147"/>
    </location>
    <ligand>
        <name>3-phosphoshikimate</name>
        <dbReference type="ChEBI" id="CHEBI:145989"/>
    </ligand>
</feature>
<feature type="binding site" evidence="7">
    <location>
        <position position="174"/>
    </location>
    <ligand>
        <name>3-phosphoshikimate</name>
        <dbReference type="ChEBI" id="CHEBI:145989"/>
    </ligand>
</feature>
<dbReference type="Pfam" id="PF00275">
    <property type="entry name" value="EPSP_synthase"/>
    <property type="match status" value="2"/>
</dbReference>
<keyword evidence="7" id="KW-0963">Cytoplasm</keyword>
<dbReference type="HAMAP" id="MF_00210">
    <property type="entry name" value="EPSP_synth"/>
    <property type="match status" value="1"/>
</dbReference>
<dbReference type="InterPro" id="IPR023193">
    <property type="entry name" value="EPSP_synthase_CS"/>
</dbReference>
<dbReference type="PROSITE" id="PS00885">
    <property type="entry name" value="EPSP_SYNTHASE_2"/>
    <property type="match status" value="1"/>
</dbReference>
<dbReference type="GO" id="GO:0003866">
    <property type="term" value="F:3-phosphoshikimate 1-carboxyvinyltransferase activity"/>
    <property type="evidence" value="ECO:0007669"/>
    <property type="project" value="UniProtKB-UniRule"/>
</dbReference>
<gene>
    <name evidence="7 9" type="primary">aroA</name>
    <name evidence="9" type="ORF">JL102_10425</name>
</gene>
<evidence type="ECO:0000256" key="2">
    <source>
        <dbReference type="ARBA" id="ARBA00009948"/>
    </source>
</evidence>
<evidence type="ECO:0000256" key="4">
    <source>
        <dbReference type="ARBA" id="ARBA00022679"/>
    </source>
</evidence>
<comment type="pathway">
    <text evidence="1 7">Metabolic intermediate biosynthesis; chorismate biosynthesis; chorismate from D-erythrose 4-phosphate and phosphoenolpyruvate: step 6/7.</text>
</comment>
<keyword evidence="10" id="KW-1185">Reference proteome</keyword>
<dbReference type="PANTHER" id="PTHR21090:SF5">
    <property type="entry name" value="PENTAFUNCTIONAL AROM POLYPEPTIDE"/>
    <property type="match status" value="1"/>
</dbReference>
<dbReference type="GO" id="GO:0009423">
    <property type="term" value="P:chorismate biosynthetic process"/>
    <property type="evidence" value="ECO:0007669"/>
    <property type="project" value="UniProtKB-UniRule"/>
</dbReference>
<feature type="active site" description="Proton acceptor" evidence="7">
    <location>
        <position position="289"/>
    </location>
</feature>
<dbReference type="SUPFAM" id="SSF55205">
    <property type="entry name" value="EPT/RTPC-like"/>
    <property type="match status" value="1"/>
</dbReference>
<feature type="binding site" evidence="7">
    <location>
        <position position="365"/>
    </location>
    <ligand>
        <name>phosphoenolpyruvate</name>
        <dbReference type="ChEBI" id="CHEBI:58702"/>
    </ligand>
</feature>
<keyword evidence="5 7" id="KW-0057">Aromatic amino acid biosynthesis</keyword>
<feature type="binding site" evidence="7">
    <location>
        <position position="24"/>
    </location>
    <ligand>
        <name>3-phosphoshikimate</name>
        <dbReference type="ChEBI" id="CHEBI:145989"/>
    </ligand>
</feature>
<evidence type="ECO:0000256" key="6">
    <source>
        <dbReference type="ARBA" id="ARBA00044633"/>
    </source>
</evidence>